<dbReference type="EMBL" id="VLPK01000008">
    <property type="protein sequence ID" value="TSJ35922.1"/>
    <property type="molecule type" value="Genomic_DNA"/>
</dbReference>
<dbReference type="RefSeq" id="WP_144250796.1">
    <property type="nucleotide sequence ID" value="NZ_VLPK01000008.1"/>
</dbReference>
<name>A0A556M7M7_9SPHI</name>
<accession>A0A556M7M7</accession>
<dbReference type="OrthoDB" id="621220at2"/>
<keyword evidence="2" id="KW-1185">Reference proteome</keyword>
<dbReference type="Gene3D" id="2.40.160.50">
    <property type="entry name" value="membrane protein fhac: a member of the omp85/tpsb transporter family"/>
    <property type="match status" value="1"/>
</dbReference>
<comment type="caution">
    <text evidence="1">The sequence shown here is derived from an EMBL/GenBank/DDBJ whole genome shotgun (WGS) entry which is preliminary data.</text>
</comment>
<protein>
    <recommendedName>
        <fullName evidence="3">BamA/TamA family outer membrane protein</fullName>
    </recommendedName>
</protein>
<dbReference type="Proteomes" id="UP000318733">
    <property type="component" value="Unassembled WGS sequence"/>
</dbReference>
<evidence type="ECO:0008006" key="3">
    <source>
        <dbReference type="Google" id="ProtNLM"/>
    </source>
</evidence>
<organism evidence="1 2">
    <name type="scientific">Mucilaginibacter corticis</name>
    <dbReference type="NCBI Taxonomy" id="2597670"/>
    <lineage>
        <taxon>Bacteria</taxon>
        <taxon>Pseudomonadati</taxon>
        <taxon>Bacteroidota</taxon>
        <taxon>Sphingobacteriia</taxon>
        <taxon>Sphingobacteriales</taxon>
        <taxon>Sphingobacteriaceae</taxon>
        <taxon>Mucilaginibacter</taxon>
    </lineage>
</organism>
<proteinExistence type="predicted"/>
<evidence type="ECO:0000313" key="1">
    <source>
        <dbReference type="EMBL" id="TSJ35922.1"/>
    </source>
</evidence>
<evidence type="ECO:0000313" key="2">
    <source>
        <dbReference type="Proteomes" id="UP000318733"/>
    </source>
</evidence>
<sequence length="389" mass="43387">MTSCDAFAQLPAVLNEKLTDSVKQRDLADLFGKLLHIKENEDEHESSKKADFSFIPSVGYSLTTGFNGDISANVGFFTQAKYQQNLSEIDGSLTYDTKNQKEFVARSEIWIAADHYKIVTDTRFEQFPEDTYGFGTLTTEAQANPIDFKYVRTYLTIYRKLLPDLYAGTGVNMDHHFDITQKGNILHTITDFQKYGFSSGSFSSGINLDLLYDSRRNPINPTGGAYASLIYRDNAKITGSNSNWQSLQLDLRRYFKLSARSNNVLAFWTMVWLTNGDTPYLDLPGTGLDMFNNTGRGYIDGRFIGKNMIYAEGEYRFGISRDGLLGGVVFANGESLTELAGNSFRKIIPAAGAGLRVKVNKHSNTNICIDYAVGCYGSNGLFLNLGEIF</sequence>
<reference evidence="1 2" key="1">
    <citation type="submission" date="2019-07" db="EMBL/GenBank/DDBJ databases">
        <authorList>
            <person name="Huq M.A."/>
        </authorList>
    </citation>
    <scope>NUCLEOTIDE SEQUENCE [LARGE SCALE GENOMIC DNA]</scope>
    <source>
        <strain evidence="1 2">MAH-19</strain>
    </source>
</reference>
<gene>
    <name evidence="1" type="ORF">FO440_23670</name>
</gene>
<dbReference type="AlphaFoldDB" id="A0A556M7M7"/>